<dbReference type="InterPro" id="IPR011050">
    <property type="entry name" value="Pectin_lyase_fold/virulence"/>
</dbReference>
<comment type="similarity">
    <text evidence="3 9">Belongs to the polysaccharide lyase 1 family.</text>
</comment>
<keyword evidence="7 9" id="KW-0106">Calcium</keyword>
<dbReference type="GO" id="GO:0046872">
    <property type="term" value="F:metal ion binding"/>
    <property type="evidence" value="ECO:0007669"/>
    <property type="project" value="UniProtKB-KW"/>
</dbReference>
<dbReference type="Gene3D" id="2.160.20.10">
    <property type="entry name" value="Single-stranded right-handed beta-helix, Pectin lyase-like"/>
    <property type="match status" value="1"/>
</dbReference>
<dbReference type="AlphaFoldDB" id="A0ABD1C1H3"/>
<evidence type="ECO:0000256" key="4">
    <source>
        <dbReference type="ARBA" id="ARBA00012272"/>
    </source>
</evidence>
<dbReference type="Pfam" id="PF00544">
    <property type="entry name" value="Pectate_lyase_4"/>
    <property type="match status" value="1"/>
</dbReference>
<dbReference type="PANTHER" id="PTHR31683">
    <property type="entry name" value="PECTATE LYASE 18-RELATED"/>
    <property type="match status" value="1"/>
</dbReference>
<keyword evidence="8 9" id="KW-0456">Lyase</keyword>
<organism evidence="11 12">
    <name type="scientific">Cardamine amara subsp. amara</name>
    <dbReference type="NCBI Taxonomy" id="228776"/>
    <lineage>
        <taxon>Eukaryota</taxon>
        <taxon>Viridiplantae</taxon>
        <taxon>Streptophyta</taxon>
        <taxon>Embryophyta</taxon>
        <taxon>Tracheophyta</taxon>
        <taxon>Spermatophyta</taxon>
        <taxon>Magnoliopsida</taxon>
        <taxon>eudicotyledons</taxon>
        <taxon>Gunneridae</taxon>
        <taxon>Pentapetalae</taxon>
        <taxon>rosids</taxon>
        <taxon>malvids</taxon>
        <taxon>Brassicales</taxon>
        <taxon>Brassicaceae</taxon>
        <taxon>Cardamineae</taxon>
        <taxon>Cardamine</taxon>
    </lineage>
</organism>
<comment type="caution">
    <text evidence="11">The sequence shown here is derived from an EMBL/GenBank/DDBJ whole genome shotgun (WGS) entry which is preliminary data.</text>
</comment>
<evidence type="ECO:0000256" key="2">
    <source>
        <dbReference type="ARBA" id="ARBA00005220"/>
    </source>
</evidence>
<accession>A0ABD1C1H3</accession>
<dbReference type="PRINTS" id="PR00807">
    <property type="entry name" value="AMBALLERGEN"/>
</dbReference>
<dbReference type="EMBL" id="JBANAX010000078">
    <property type="protein sequence ID" value="KAL1223265.1"/>
    <property type="molecule type" value="Genomic_DNA"/>
</dbReference>
<evidence type="ECO:0000256" key="9">
    <source>
        <dbReference type="RuleBase" id="RU361123"/>
    </source>
</evidence>
<comment type="cofactor">
    <cofactor evidence="9">
        <name>Ca(2+)</name>
        <dbReference type="ChEBI" id="CHEBI:29108"/>
    </cofactor>
    <text evidence="9">Binds 1 Ca(2+) ion. Required for its activity.</text>
</comment>
<dbReference type="InterPro" id="IPR002022">
    <property type="entry name" value="Pec_lyase"/>
</dbReference>
<keyword evidence="5 9" id="KW-0479">Metal-binding</keyword>
<dbReference type="PANTHER" id="PTHR31683:SF163">
    <property type="entry name" value="PECTATE LYASE"/>
    <property type="match status" value="1"/>
</dbReference>
<feature type="chain" id="PRO_5044531732" description="Pectate lyase" evidence="9">
    <location>
        <begin position="23"/>
        <end position="373"/>
    </location>
</feature>
<keyword evidence="12" id="KW-1185">Reference proteome</keyword>
<evidence type="ECO:0000256" key="8">
    <source>
        <dbReference type="ARBA" id="ARBA00023239"/>
    </source>
</evidence>
<dbReference type="Proteomes" id="UP001558713">
    <property type="component" value="Unassembled WGS sequence"/>
</dbReference>
<name>A0ABD1C1H3_CARAN</name>
<reference evidence="11 12" key="1">
    <citation type="submission" date="2024-04" db="EMBL/GenBank/DDBJ databases">
        <title>Genome assembly C_amara_ONT_v2.</title>
        <authorList>
            <person name="Yant L."/>
            <person name="Moore C."/>
            <person name="Slenker M."/>
        </authorList>
    </citation>
    <scope>NUCLEOTIDE SEQUENCE [LARGE SCALE GENOMIC DNA]</scope>
    <source>
        <tissue evidence="11">Leaf</tissue>
    </source>
</reference>
<evidence type="ECO:0000259" key="10">
    <source>
        <dbReference type="SMART" id="SM00656"/>
    </source>
</evidence>
<evidence type="ECO:0000256" key="3">
    <source>
        <dbReference type="ARBA" id="ARBA00010980"/>
    </source>
</evidence>
<feature type="domain" description="Pectate lyase" evidence="10">
    <location>
        <begin position="112"/>
        <end position="296"/>
    </location>
</feature>
<dbReference type="SMART" id="SM00656">
    <property type="entry name" value="Amb_all"/>
    <property type="match status" value="1"/>
</dbReference>
<proteinExistence type="inferred from homology"/>
<keyword evidence="6 9" id="KW-0732">Signal</keyword>
<evidence type="ECO:0000313" key="11">
    <source>
        <dbReference type="EMBL" id="KAL1223265.1"/>
    </source>
</evidence>
<dbReference type="InterPro" id="IPR045032">
    <property type="entry name" value="PEL"/>
</dbReference>
<feature type="signal peptide" evidence="9">
    <location>
        <begin position="1"/>
        <end position="22"/>
    </location>
</feature>
<dbReference type="SUPFAM" id="SSF51126">
    <property type="entry name" value="Pectin lyase-like"/>
    <property type="match status" value="1"/>
</dbReference>
<comment type="pathway">
    <text evidence="2 9">Glycan metabolism; pectin degradation; 2-dehydro-3-deoxy-D-gluconate from pectin: step 2/5.</text>
</comment>
<comment type="catalytic activity">
    <reaction evidence="1 9">
        <text>Eliminative cleavage of (1-&gt;4)-alpha-D-galacturonan to give oligosaccharides with 4-deoxy-alpha-D-galact-4-enuronosyl groups at their non-reducing ends.</text>
        <dbReference type="EC" id="4.2.2.2"/>
    </reaction>
</comment>
<evidence type="ECO:0000256" key="7">
    <source>
        <dbReference type="ARBA" id="ARBA00022837"/>
    </source>
</evidence>
<evidence type="ECO:0000256" key="5">
    <source>
        <dbReference type="ARBA" id="ARBA00022723"/>
    </source>
</evidence>
<evidence type="ECO:0000313" key="12">
    <source>
        <dbReference type="Proteomes" id="UP001558713"/>
    </source>
</evidence>
<dbReference type="GO" id="GO:0030570">
    <property type="term" value="F:pectate lyase activity"/>
    <property type="evidence" value="ECO:0007669"/>
    <property type="project" value="UniProtKB-EC"/>
</dbReference>
<dbReference type="EC" id="4.2.2.2" evidence="4 9"/>
<gene>
    <name evidence="11" type="ORF">V5N11_030059</name>
</gene>
<protein>
    <recommendedName>
        <fullName evidence="4 9">Pectate lyase</fullName>
        <ecNumber evidence="4 9">4.2.2.2</ecNumber>
    </recommendedName>
</protein>
<evidence type="ECO:0000256" key="1">
    <source>
        <dbReference type="ARBA" id="ARBA00000695"/>
    </source>
</evidence>
<dbReference type="InterPro" id="IPR012334">
    <property type="entry name" value="Pectin_lyas_fold"/>
</dbReference>
<dbReference type="InterPro" id="IPR018082">
    <property type="entry name" value="AmbAllergen"/>
</dbReference>
<evidence type="ECO:0000256" key="6">
    <source>
        <dbReference type="ARBA" id="ARBA00022729"/>
    </source>
</evidence>
<sequence>MVSLVLIVSLLFSTFSSHFVETANYSNYGYTMPASLSLNPVDACWRRNPKWATNRQALAQCAVGFGKAAMGGKQGAIYVVTNPSDDPRKPVPGTLRFGVNQAKPLWITFARDMVIVLKDELYMTSHKTIDGRGAKVEIANGPCITIQQVSHVIVHGLTIHSCKPNKGKTPDGDGIRVSGSSHVWIDHCHFSRCHDGLLDVILGSTAVTITNNFFTQHSTAMLLGHDDKYVADKKMKVTIAFNVFGPGLTERMPRVRHGYAHVANNRYDKWGLYAIGGSADPIIFSEGNYYVAPDRRDLKQVTARKPDGPVSKKWKWSTVKDVFLNGAIFVPSGGPPVQPMYKGGEAFKVAPGSLVPSLTASAGALRCVVGRIC</sequence>